<evidence type="ECO:0000256" key="1">
    <source>
        <dbReference type="ARBA" id="ARBA00023015"/>
    </source>
</evidence>
<evidence type="ECO:0000256" key="2">
    <source>
        <dbReference type="ARBA" id="ARBA00023125"/>
    </source>
</evidence>
<protein>
    <submittedName>
        <fullName evidence="5">LuxR family transcriptional regulator</fullName>
    </submittedName>
</protein>
<name>A0A4Z0C666_9BURK</name>
<dbReference type="Gene3D" id="1.10.10.10">
    <property type="entry name" value="Winged helix-like DNA-binding domain superfamily/Winged helix DNA-binding domain"/>
    <property type="match status" value="1"/>
</dbReference>
<evidence type="ECO:0000313" key="6">
    <source>
        <dbReference type="Proteomes" id="UP000298180"/>
    </source>
</evidence>
<keyword evidence="3" id="KW-0804">Transcription</keyword>
<dbReference type="InterPro" id="IPR000792">
    <property type="entry name" value="Tscrpt_reg_LuxR_C"/>
</dbReference>
<dbReference type="Pfam" id="PF00196">
    <property type="entry name" value="GerE"/>
    <property type="match status" value="1"/>
</dbReference>
<dbReference type="AlphaFoldDB" id="A0A4Z0C666"/>
<gene>
    <name evidence="5" type="ORF">EZ313_04670</name>
</gene>
<dbReference type="SUPFAM" id="SSF46894">
    <property type="entry name" value="C-terminal effector domain of the bipartite response regulators"/>
    <property type="match status" value="1"/>
</dbReference>
<accession>A0A4Z0C666</accession>
<sequence>MPRMPTRPLAFDRAMHAVLDACRYATTPAGLFVAVHQALKPHVPVDRWCAMTLDPATSLPTGGVHENGFSVAGGERVLRLEYGGPADVNTLADLARSKAHVNTLSAATHGHVETSARFREVLAPEGLRHELRAVYRDQHGAWAAMVLLRAPDREDFDPREVELVAAINEPLTRALRRLLLLAEMHTRAEPGAPGLVLLEPATAAEARSELQVRHASPIALQWLDQIDDSSAGPLPYALYSLALRAAREGHAVTRIRARSGRWLTAHAEAALAAGPGISLILQPSRPHEIAQILAGAYGLTTREAEVARLVAAGCTNEEIAKLLFVSRYTVEDHLKKSYEKLDVRSRSELVSRLFFDQYVPRTKQEIALDGTGWFM</sequence>
<organism evidence="5 6">
    <name type="scientific">Ramlibacter henchirensis</name>
    <dbReference type="NCBI Taxonomy" id="204072"/>
    <lineage>
        <taxon>Bacteria</taxon>
        <taxon>Pseudomonadati</taxon>
        <taxon>Pseudomonadota</taxon>
        <taxon>Betaproteobacteria</taxon>
        <taxon>Burkholderiales</taxon>
        <taxon>Comamonadaceae</taxon>
        <taxon>Ramlibacter</taxon>
    </lineage>
</organism>
<keyword evidence="1" id="KW-0805">Transcription regulation</keyword>
<reference evidence="5 6" key="1">
    <citation type="submission" date="2019-03" db="EMBL/GenBank/DDBJ databases">
        <title>Ramlibacter henchirensis DSM 14656, whole genome shotgun sequence.</title>
        <authorList>
            <person name="Zhang X."/>
            <person name="Feng G."/>
            <person name="Zhu H."/>
        </authorList>
    </citation>
    <scope>NUCLEOTIDE SEQUENCE [LARGE SCALE GENOMIC DNA]</scope>
    <source>
        <strain evidence="5 6">DSM 14656</strain>
    </source>
</reference>
<dbReference type="OrthoDB" id="3623000at2"/>
<proteinExistence type="predicted"/>
<dbReference type="PRINTS" id="PR00038">
    <property type="entry name" value="HTHLUXR"/>
</dbReference>
<dbReference type="PANTHER" id="PTHR44688">
    <property type="entry name" value="DNA-BINDING TRANSCRIPTIONAL ACTIVATOR DEVR_DOSR"/>
    <property type="match status" value="1"/>
</dbReference>
<dbReference type="InterPro" id="IPR016032">
    <property type="entry name" value="Sig_transdc_resp-reg_C-effctor"/>
</dbReference>
<dbReference type="PANTHER" id="PTHR44688:SF16">
    <property type="entry name" value="DNA-BINDING TRANSCRIPTIONAL ACTIVATOR DEVR_DOSR"/>
    <property type="match status" value="1"/>
</dbReference>
<keyword evidence="2" id="KW-0238">DNA-binding</keyword>
<comment type="caution">
    <text evidence="5">The sequence shown here is derived from an EMBL/GenBank/DDBJ whole genome shotgun (WGS) entry which is preliminary data.</text>
</comment>
<dbReference type="PROSITE" id="PS50043">
    <property type="entry name" value="HTH_LUXR_2"/>
    <property type="match status" value="1"/>
</dbReference>
<evidence type="ECO:0000256" key="3">
    <source>
        <dbReference type="ARBA" id="ARBA00023163"/>
    </source>
</evidence>
<dbReference type="GO" id="GO:0003677">
    <property type="term" value="F:DNA binding"/>
    <property type="evidence" value="ECO:0007669"/>
    <property type="project" value="UniProtKB-KW"/>
</dbReference>
<dbReference type="Proteomes" id="UP000298180">
    <property type="component" value="Unassembled WGS sequence"/>
</dbReference>
<feature type="domain" description="HTH luxR-type" evidence="4">
    <location>
        <begin position="292"/>
        <end position="357"/>
    </location>
</feature>
<evidence type="ECO:0000313" key="5">
    <source>
        <dbReference type="EMBL" id="TFZ05950.1"/>
    </source>
</evidence>
<dbReference type="EMBL" id="SMLM01000001">
    <property type="protein sequence ID" value="TFZ05950.1"/>
    <property type="molecule type" value="Genomic_DNA"/>
</dbReference>
<dbReference type="InterPro" id="IPR036388">
    <property type="entry name" value="WH-like_DNA-bd_sf"/>
</dbReference>
<evidence type="ECO:0000259" key="4">
    <source>
        <dbReference type="PROSITE" id="PS50043"/>
    </source>
</evidence>
<dbReference type="GO" id="GO:0006355">
    <property type="term" value="P:regulation of DNA-templated transcription"/>
    <property type="evidence" value="ECO:0007669"/>
    <property type="project" value="InterPro"/>
</dbReference>
<keyword evidence="6" id="KW-1185">Reference proteome</keyword>
<dbReference type="CDD" id="cd06170">
    <property type="entry name" value="LuxR_C_like"/>
    <property type="match status" value="1"/>
</dbReference>
<dbReference type="SMART" id="SM00421">
    <property type="entry name" value="HTH_LUXR"/>
    <property type="match status" value="1"/>
</dbReference>